<dbReference type="NCBIfam" id="NF008284">
    <property type="entry name" value="PRK11062.1"/>
    <property type="match status" value="1"/>
</dbReference>
<dbReference type="GO" id="GO:0003677">
    <property type="term" value="F:DNA binding"/>
    <property type="evidence" value="ECO:0007669"/>
    <property type="project" value="UniProtKB-KW"/>
</dbReference>
<dbReference type="Proteomes" id="UP000253075">
    <property type="component" value="Unassembled WGS sequence"/>
</dbReference>
<evidence type="ECO:0000256" key="8">
    <source>
        <dbReference type="ARBA" id="ARBA00057491"/>
    </source>
</evidence>
<reference evidence="15" key="3">
    <citation type="submission" date="2018-02" db="EMBL/GenBank/DDBJ databases">
        <title>Phenotypic characterization and whole genome analysis of multidrug-resistant, extended-spectrum beta-lactamase-producing bacteria isolated from dogs in Germany.</title>
        <authorList>
            <person name="Williamson C."/>
        </authorList>
    </citation>
    <scope>NUCLEOTIDE SEQUENCE [LARGE SCALE GENOMIC DNA]</scope>
    <source>
        <strain evidence="15">AFG_SD03_1510_Ahy_093</strain>
    </source>
</reference>
<evidence type="ECO:0000256" key="10">
    <source>
        <dbReference type="ARBA" id="ARBA00082244"/>
    </source>
</evidence>
<dbReference type="Pfam" id="PF00126">
    <property type="entry name" value="HTH_1"/>
    <property type="match status" value="1"/>
</dbReference>
<keyword evidence="3" id="KW-0963">Cytoplasm</keyword>
<dbReference type="Gene3D" id="3.40.190.290">
    <property type="match status" value="1"/>
</dbReference>
<reference evidence="12" key="1">
    <citation type="journal article" date="2018" name="Genome Biol.">
        <title>SKESA: strategic k-mer extension for scrupulous assemblies.</title>
        <authorList>
            <person name="Souvorov A."/>
            <person name="Agarwala R."/>
            <person name="Lipman D.J."/>
        </authorList>
    </citation>
    <scope>NUCLEOTIDE SEQUENCE</scope>
    <source>
        <strain evidence="12">OLC2673_Aeromonas</strain>
    </source>
</reference>
<evidence type="ECO:0000256" key="6">
    <source>
        <dbReference type="ARBA" id="ARBA00023159"/>
    </source>
</evidence>
<name>A0A081UVL1_AERHY</name>
<evidence type="ECO:0000256" key="3">
    <source>
        <dbReference type="ARBA" id="ARBA00022490"/>
    </source>
</evidence>
<evidence type="ECO:0000313" key="16">
    <source>
        <dbReference type="Proteomes" id="UP000859505"/>
    </source>
</evidence>
<protein>
    <recommendedName>
        <fullName evidence="9">Transcriptional activator protein NhaR</fullName>
    </recommendedName>
    <alternativeName>
        <fullName evidence="10">Na(+)/H(+) antiporter regulatory protein</fullName>
    </alternativeName>
</protein>
<dbReference type="EMBL" id="PUTQ01000018">
    <property type="protein sequence ID" value="RCF48623.1"/>
    <property type="molecule type" value="Genomic_DNA"/>
</dbReference>
<sequence length="310" mass="35152">MSHLNYNHLYYFWMTQKKGSVTQAAEALFLTPQTVTGQIKLLEQRLGGKLLMRKGRSLEATELGQLVFRYADKMFSLSYEMLDIVNYRKESQILFDVGIADALSKRLASRVLLSVIPNDGSIHLRCFESTHELLLEQLSEHKLDMILSDCPVDSSQHAGLLSKRLGGCGVSFFCKAPLPSLPFPACLEERKLLIPGRRTAMGRQLTQWFEQQGVSPSILGEFDDAALMKAFGFFNQGIFMAPTIYREEILEGEEVMLLGETQDLMEEYYVIFAERMIQHPAVKRVCESDFSFLFAGQEDFTTIQPATLSF</sequence>
<dbReference type="EMBL" id="DACTUL010000016">
    <property type="protein sequence ID" value="HAT6344592.1"/>
    <property type="molecule type" value="Genomic_DNA"/>
</dbReference>
<dbReference type="AlphaFoldDB" id="A0A081UVL1"/>
<dbReference type="InterPro" id="IPR036390">
    <property type="entry name" value="WH_DNA-bd_sf"/>
</dbReference>
<keyword evidence="5" id="KW-0238">DNA-binding</keyword>
<proteinExistence type="inferred from homology"/>
<dbReference type="InterPro" id="IPR036388">
    <property type="entry name" value="WH-like_DNA-bd_sf"/>
</dbReference>
<reference evidence="13 15" key="2">
    <citation type="journal article" date="2018" name="PLoS ONE">
        <title>Phenotypic characterization and whole genome analysis of extended-spectrum beta-lactamase-producing bacteria isolated from dogs in Germany.</title>
        <authorList>
            <person name="Boehmer T."/>
            <person name="Vogler A.J."/>
            <person name="Thomas A."/>
            <person name="Sauer S."/>
            <person name="Hergenroether M."/>
            <person name="Straubinger R.K."/>
            <person name="Birdsell D."/>
            <person name="Keim P."/>
            <person name="Sahl J.W."/>
            <person name="Williamson C.H."/>
            <person name="Riehm J.M."/>
        </authorList>
    </citation>
    <scope>NUCLEOTIDE SEQUENCE [LARGE SCALE GENOMIC DNA]</scope>
    <source>
        <strain evidence="13 15">AFG_SD03_1510_Ahy_093</strain>
    </source>
</reference>
<dbReference type="GO" id="GO:0003700">
    <property type="term" value="F:DNA-binding transcription factor activity"/>
    <property type="evidence" value="ECO:0007669"/>
    <property type="project" value="InterPro"/>
</dbReference>
<evidence type="ECO:0000256" key="7">
    <source>
        <dbReference type="ARBA" id="ARBA00023163"/>
    </source>
</evidence>
<dbReference type="InterPro" id="IPR005119">
    <property type="entry name" value="LysR_subst-bd"/>
</dbReference>
<evidence type="ECO:0000313" key="13">
    <source>
        <dbReference type="EMBL" id="RCF48623.1"/>
    </source>
</evidence>
<dbReference type="EMBL" id="CP118942">
    <property type="protein sequence ID" value="WEE25518.1"/>
    <property type="molecule type" value="Genomic_DNA"/>
</dbReference>
<dbReference type="InterPro" id="IPR000847">
    <property type="entry name" value="LysR_HTH_N"/>
</dbReference>
<accession>A0A081UVL1</accession>
<dbReference type="GO" id="GO:0005737">
    <property type="term" value="C:cytoplasm"/>
    <property type="evidence" value="ECO:0007669"/>
    <property type="project" value="UniProtKB-SubCell"/>
</dbReference>
<dbReference type="Gene3D" id="1.10.10.10">
    <property type="entry name" value="Winged helix-like DNA-binding domain superfamily/Winged helix DNA-binding domain"/>
    <property type="match status" value="1"/>
</dbReference>
<comment type="similarity">
    <text evidence="2">Belongs to the LysR transcriptional regulatory family.</text>
</comment>
<organism evidence="12 16">
    <name type="scientific">Aeromonas hydrophila</name>
    <dbReference type="NCBI Taxonomy" id="644"/>
    <lineage>
        <taxon>Bacteria</taxon>
        <taxon>Pseudomonadati</taxon>
        <taxon>Pseudomonadota</taxon>
        <taxon>Gammaproteobacteria</taxon>
        <taxon>Aeromonadales</taxon>
        <taxon>Aeromonadaceae</taxon>
        <taxon>Aeromonas</taxon>
    </lineage>
</organism>
<keyword evidence="4" id="KW-0805">Transcription regulation</keyword>
<dbReference type="RefSeq" id="WP_017409027.1">
    <property type="nucleotide sequence ID" value="NZ_AP019193.1"/>
</dbReference>
<reference evidence="12" key="5">
    <citation type="submission" date="2020-01" db="EMBL/GenBank/DDBJ databases">
        <authorList>
            <consortium name="NCBI Pathogen Detection Project"/>
        </authorList>
    </citation>
    <scope>NUCLEOTIDE SEQUENCE</scope>
    <source>
        <strain evidence="12">OLC2673_Aeromonas</strain>
    </source>
</reference>
<dbReference type="Pfam" id="PF03466">
    <property type="entry name" value="LysR_substrate"/>
    <property type="match status" value="1"/>
</dbReference>
<evidence type="ECO:0000256" key="1">
    <source>
        <dbReference type="ARBA" id="ARBA00004496"/>
    </source>
</evidence>
<evidence type="ECO:0000256" key="2">
    <source>
        <dbReference type="ARBA" id="ARBA00009437"/>
    </source>
</evidence>
<comment type="subcellular location">
    <subcellularLocation>
        <location evidence="1">Cytoplasm</location>
    </subcellularLocation>
</comment>
<dbReference type="FunFam" id="1.10.10.10:FF:000180">
    <property type="entry name" value="Transcriptional activator NhaR"/>
    <property type="match status" value="1"/>
</dbReference>
<dbReference type="PANTHER" id="PTHR30293:SF2">
    <property type="entry name" value="TRANSCRIPTIONAL ACTIVATOR PROTEIN NHAR"/>
    <property type="match status" value="1"/>
</dbReference>
<dbReference type="Proteomes" id="UP000859505">
    <property type="component" value="Unassembled WGS sequence"/>
</dbReference>
<evidence type="ECO:0000313" key="14">
    <source>
        <dbReference type="EMBL" id="WEE25518.1"/>
    </source>
</evidence>
<dbReference type="SUPFAM" id="SSF53850">
    <property type="entry name" value="Periplasmic binding protein-like II"/>
    <property type="match status" value="1"/>
</dbReference>
<keyword evidence="7" id="KW-0804">Transcription</keyword>
<comment type="function">
    <text evidence="8">Plays a role in the positive regulation of NhaA.</text>
</comment>
<reference evidence="13" key="4">
    <citation type="submission" date="2018-02" db="EMBL/GenBank/DDBJ databases">
        <authorList>
            <person name="Williamson C."/>
        </authorList>
    </citation>
    <scope>NUCLEOTIDE SEQUENCE</scope>
    <source>
        <strain evidence="13">AFG_SD03_1510_Ahy_093</strain>
    </source>
</reference>
<evidence type="ECO:0000259" key="11">
    <source>
        <dbReference type="PROSITE" id="PS50931"/>
    </source>
</evidence>
<evidence type="ECO:0000256" key="4">
    <source>
        <dbReference type="ARBA" id="ARBA00023015"/>
    </source>
</evidence>
<dbReference type="PROSITE" id="PS50931">
    <property type="entry name" value="HTH_LYSR"/>
    <property type="match status" value="1"/>
</dbReference>
<dbReference type="GO" id="GO:2000142">
    <property type="term" value="P:regulation of DNA-templated transcription initiation"/>
    <property type="evidence" value="ECO:0007669"/>
    <property type="project" value="TreeGrafter"/>
</dbReference>
<gene>
    <name evidence="12" type="primary">nhaR</name>
    <name evidence="13" type="ORF">C6C11_13615</name>
    <name evidence="12" type="ORF">JAJ28_002323</name>
    <name evidence="14" type="ORF">PY771_18025</name>
</gene>
<dbReference type="KEGG" id="aaj:BOQ57_03325"/>
<keyword evidence="6" id="KW-0010">Activator</keyword>
<dbReference type="Proteomes" id="UP001214666">
    <property type="component" value="Chromosome"/>
</dbReference>
<dbReference type="SUPFAM" id="SSF46785">
    <property type="entry name" value="Winged helix' DNA-binding domain"/>
    <property type="match status" value="1"/>
</dbReference>
<dbReference type="KEGG" id="ahi:VU14_19075"/>
<reference evidence="14" key="6">
    <citation type="submission" date="2023-02" db="EMBL/GenBank/DDBJ databases">
        <title>The sequence of Aeromonas hydrophila K533.</title>
        <authorList>
            <person name="Luo X."/>
        </authorList>
    </citation>
    <scope>NUCLEOTIDE SEQUENCE</scope>
    <source>
        <strain evidence="14">K533</strain>
    </source>
</reference>
<dbReference type="eggNOG" id="COG0583">
    <property type="taxonomic scope" value="Bacteria"/>
</dbReference>
<evidence type="ECO:0000256" key="5">
    <source>
        <dbReference type="ARBA" id="ARBA00023125"/>
    </source>
</evidence>
<dbReference type="KEGG" id="ahh:RY45_03845"/>
<dbReference type="PANTHER" id="PTHR30293">
    <property type="entry name" value="TRANSCRIPTIONAL REGULATORY PROTEIN NAC-RELATED"/>
    <property type="match status" value="1"/>
</dbReference>
<evidence type="ECO:0000313" key="15">
    <source>
        <dbReference type="Proteomes" id="UP000253075"/>
    </source>
</evidence>
<evidence type="ECO:0000256" key="9">
    <source>
        <dbReference type="ARBA" id="ARBA00072282"/>
    </source>
</evidence>
<evidence type="ECO:0000313" key="12">
    <source>
        <dbReference type="EMBL" id="HAT6344592.1"/>
    </source>
</evidence>
<feature type="domain" description="HTH lysR-type" evidence="11">
    <location>
        <begin position="4"/>
        <end position="61"/>
    </location>
</feature>